<sequence>MDELDRRILALFAAEPRLGVLEASRRLRVARGTVQARLERMQSNGVITDWAPTVSPQALGYRVTAFVTCEIDQGAGRRRVAEHLESIPEVLECWTITGDGDLWVRVVARSNADVQRVIDQMHTDAGVLRTSTLIGLEREFGHRTGPLVQHTGKD</sequence>
<dbReference type="PROSITE" id="PS50956">
    <property type="entry name" value="HTH_ASNC_2"/>
    <property type="match status" value="1"/>
</dbReference>
<dbReference type="GO" id="GO:0043565">
    <property type="term" value="F:sequence-specific DNA binding"/>
    <property type="evidence" value="ECO:0007669"/>
    <property type="project" value="InterPro"/>
</dbReference>
<evidence type="ECO:0000256" key="3">
    <source>
        <dbReference type="ARBA" id="ARBA00023163"/>
    </source>
</evidence>
<dbReference type="SMART" id="SM00344">
    <property type="entry name" value="HTH_ASNC"/>
    <property type="match status" value="1"/>
</dbReference>
<dbReference type="Pfam" id="PF13412">
    <property type="entry name" value="HTH_24"/>
    <property type="match status" value="1"/>
</dbReference>
<protein>
    <submittedName>
        <fullName evidence="5">AsnC family transcriptional regulator</fullName>
    </submittedName>
</protein>
<dbReference type="AlphaFoldDB" id="A0A255FYT6"/>
<organism evidence="5 6">
    <name type="scientific">Enemella evansiae</name>
    <dbReference type="NCBI Taxonomy" id="2016499"/>
    <lineage>
        <taxon>Bacteria</taxon>
        <taxon>Bacillati</taxon>
        <taxon>Actinomycetota</taxon>
        <taxon>Actinomycetes</taxon>
        <taxon>Propionibacteriales</taxon>
        <taxon>Propionibacteriaceae</taxon>
        <taxon>Enemella</taxon>
    </lineage>
</organism>
<dbReference type="PRINTS" id="PR00033">
    <property type="entry name" value="HTHASNC"/>
</dbReference>
<name>A0A255FYT6_9ACTN</name>
<keyword evidence="2" id="KW-0238">DNA-binding</keyword>
<evidence type="ECO:0000256" key="2">
    <source>
        <dbReference type="ARBA" id="ARBA00023125"/>
    </source>
</evidence>
<dbReference type="EMBL" id="NMVO01000018">
    <property type="protein sequence ID" value="OYO08857.1"/>
    <property type="molecule type" value="Genomic_DNA"/>
</dbReference>
<gene>
    <name evidence="5" type="ORF">CGZ94_19170</name>
</gene>
<reference evidence="5 6" key="1">
    <citation type="submission" date="2017-07" db="EMBL/GenBank/DDBJ databases">
        <title>Draft whole genome sequences of clinical Proprionibacteriaceae strains.</title>
        <authorList>
            <person name="Bernier A.-M."/>
            <person name="Bernard K."/>
            <person name="Domingo M.-C."/>
        </authorList>
    </citation>
    <scope>NUCLEOTIDE SEQUENCE [LARGE SCALE GENOMIC DNA]</scope>
    <source>
        <strain evidence="5 6">NML 030167</strain>
    </source>
</reference>
<proteinExistence type="predicted"/>
<dbReference type="Gene3D" id="1.10.10.10">
    <property type="entry name" value="Winged helix-like DNA-binding domain superfamily/Winged helix DNA-binding domain"/>
    <property type="match status" value="1"/>
</dbReference>
<comment type="caution">
    <text evidence="5">The sequence shown here is derived from an EMBL/GenBank/DDBJ whole genome shotgun (WGS) entry which is preliminary data.</text>
</comment>
<dbReference type="InterPro" id="IPR036388">
    <property type="entry name" value="WH-like_DNA-bd_sf"/>
</dbReference>
<evidence type="ECO:0000313" key="5">
    <source>
        <dbReference type="EMBL" id="OYO08857.1"/>
    </source>
</evidence>
<dbReference type="Proteomes" id="UP000215896">
    <property type="component" value="Unassembled WGS sequence"/>
</dbReference>
<dbReference type="PANTHER" id="PTHR30154:SF34">
    <property type="entry name" value="TRANSCRIPTIONAL REGULATOR AZLB"/>
    <property type="match status" value="1"/>
</dbReference>
<dbReference type="InterPro" id="IPR019887">
    <property type="entry name" value="Tscrpt_reg_AsnC/Lrp_C"/>
</dbReference>
<dbReference type="InterPro" id="IPR000485">
    <property type="entry name" value="AsnC-type_HTH_dom"/>
</dbReference>
<dbReference type="SUPFAM" id="SSF54909">
    <property type="entry name" value="Dimeric alpha+beta barrel"/>
    <property type="match status" value="1"/>
</dbReference>
<dbReference type="InterPro" id="IPR011008">
    <property type="entry name" value="Dimeric_a/b-barrel"/>
</dbReference>
<dbReference type="GO" id="GO:0005829">
    <property type="term" value="C:cytosol"/>
    <property type="evidence" value="ECO:0007669"/>
    <property type="project" value="TreeGrafter"/>
</dbReference>
<dbReference type="GO" id="GO:0043200">
    <property type="term" value="P:response to amino acid"/>
    <property type="evidence" value="ECO:0007669"/>
    <property type="project" value="TreeGrafter"/>
</dbReference>
<dbReference type="Gene3D" id="3.30.70.920">
    <property type="match status" value="1"/>
</dbReference>
<dbReference type="OrthoDB" id="9809462at2"/>
<evidence type="ECO:0000313" key="6">
    <source>
        <dbReference type="Proteomes" id="UP000215896"/>
    </source>
</evidence>
<dbReference type="SUPFAM" id="SSF46785">
    <property type="entry name" value="Winged helix' DNA-binding domain"/>
    <property type="match status" value="1"/>
</dbReference>
<dbReference type="InterPro" id="IPR036390">
    <property type="entry name" value="WH_DNA-bd_sf"/>
</dbReference>
<feature type="domain" description="HTH asnC-type" evidence="4">
    <location>
        <begin position="1"/>
        <end position="62"/>
    </location>
</feature>
<dbReference type="Pfam" id="PF01037">
    <property type="entry name" value="AsnC_trans_reg"/>
    <property type="match status" value="1"/>
</dbReference>
<evidence type="ECO:0000259" key="4">
    <source>
        <dbReference type="PROSITE" id="PS50956"/>
    </source>
</evidence>
<keyword evidence="1" id="KW-0805">Transcription regulation</keyword>
<accession>A0A255FYT6</accession>
<keyword evidence="3" id="KW-0804">Transcription</keyword>
<dbReference type="PANTHER" id="PTHR30154">
    <property type="entry name" value="LEUCINE-RESPONSIVE REGULATORY PROTEIN"/>
    <property type="match status" value="1"/>
</dbReference>
<keyword evidence="6" id="KW-1185">Reference proteome</keyword>
<dbReference type="InterPro" id="IPR019888">
    <property type="entry name" value="Tscrpt_reg_AsnC-like"/>
</dbReference>
<evidence type="ECO:0000256" key="1">
    <source>
        <dbReference type="ARBA" id="ARBA00023015"/>
    </source>
</evidence>